<feature type="region of interest" description="Disordered" evidence="1">
    <location>
        <begin position="1"/>
        <end position="40"/>
    </location>
</feature>
<evidence type="ECO:0000313" key="2">
    <source>
        <dbReference type="EMBL" id="KKP06224.1"/>
    </source>
</evidence>
<organism evidence="2 3">
    <name type="scientific">Trichoderma harzianum</name>
    <name type="common">Hypocrea lixii</name>
    <dbReference type="NCBI Taxonomy" id="5544"/>
    <lineage>
        <taxon>Eukaryota</taxon>
        <taxon>Fungi</taxon>
        <taxon>Dikarya</taxon>
        <taxon>Ascomycota</taxon>
        <taxon>Pezizomycotina</taxon>
        <taxon>Sordariomycetes</taxon>
        <taxon>Hypocreomycetidae</taxon>
        <taxon>Hypocreales</taxon>
        <taxon>Hypocreaceae</taxon>
        <taxon>Trichoderma</taxon>
    </lineage>
</organism>
<evidence type="ECO:0000313" key="3">
    <source>
        <dbReference type="Proteomes" id="UP000034112"/>
    </source>
</evidence>
<protein>
    <recommendedName>
        <fullName evidence="4">BTB domain-containing protein</fullName>
    </recommendedName>
</protein>
<evidence type="ECO:0000256" key="1">
    <source>
        <dbReference type="SAM" id="MobiDB-lite"/>
    </source>
</evidence>
<name>A0A0G0ANZ2_TRIHA</name>
<reference evidence="3" key="1">
    <citation type="journal article" date="2015" name="Genome Announc.">
        <title>Draft whole-genome sequence of the biocontrol agent Trichoderma harzianum T6776.</title>
        <authorList>
            <person name="Baroncelli R."/>
            <person name="Piaggeschi G."/>
            <person name="Fiorini L."/>
            <person name="Bertolini E."/>
            <person name="Zapparata A."/>
            <person name="Pe M.E."/>
            <person name="Sarrocco S."/>
            <person name="Vannacci G."/>
        </authorList>
    </citation>
    <scope>NUCLEOTIDE SEQUENCE [LARGE SCALE GENOMIC DNA]</scope>
    <source>
        <strain evidence="3">T6776</strain>
    </source>
</reference>
<gene>
    <name evidence="2" type="ORF">THAR02_01655</name>
</gene>
<dbReference type="Proteomes" id="UP000034112">
    <property type="component" value="Unassembled WGS sequence"/>
</dbReference>
<feature type="region of interest" description="Disordered" evidence="1">
    <location>
        <begin position="296"/>
        <end position="351"/>
    </location>
</feature>
<sequence>MSGTSRPDTRTSRRISTISRMTLDKELPPTPEPEQDNSGLTTILIGPKKRRFKVNCQLLCDVSPFFQERIEDPFHSQTVSLWLPSESPAMFGLFVEWVHSPDTFSVYLDDVITSAQKKGEKESLDIHWAIIHLHLFASQLSLGYLQDASIDAIQDLYLKYDWDVPPKLVAYLYTECETGPSIRLRRWAVAMVAFCLAVGGQPKFSDQDLATSYPMQFQALFQSLPEFSADYTQHMENMEKSGHDVQLKNPQLRISANKLCNNKRLFGFRECSFHSHRSVVGEGLCPHAVVRAPSRAMSAPDLPRPRWRHRRQDSSNNPPRSLFSRNSHRDDEEKPPSIPHSIASSIISKFS</sequence>
<proteinExistence type="predicted"/>
<feature type="compositionally biased region" description="Low complexity" evidence="1">
    <location>
        <begin position="339"/>
        <end position="351"/>
    </location>
</feature>
<accession>A0A0G0ANZ2</accession>
<dbReference type="AlphaFoldDB" id="A0A0G0ANZ2"/>
<dbReference type="EMBL" id="JOKZ01000030">
    <property type="protein sequence ID" value="KKP06224.1"/>
    <property type="molecule type" value="Genomic_DNA"/>
</dbReference>
<dbReference type="OrthoDB" id="1022638at2759"/>
<dbReference type="OMA" id="LFGFREC"/>
<comment type="caution">
    <text evidence="2">The sequence shown here is derived from an EMBL/GenBank/DDBJ whole genome shotgun (WGS) entry which is preliminary data.</text>
</comment>
<feature type="compositionally biased region" description="Polar residues" evidence="1">
    <location>
        <begin position="314"/>
        <end position="325"/>
    </location>
</feature>
<evidence type="ECO:0008006" key="4">
    <source>
        <dbReference type="Google" id="ProtNLM"/>
    </source>
</evidence>